<evidence type="ECO:0000256" key="14">
    <source>
        <dbReference type="ARBA" id="ARBA00041467"/>
    </source>
</evidence>
<evidence type="ECO:0000256" key="11">
    <source>
        <dbReference type="ARBA" id="ARBA00023235"/>
    </source>
</evidence>
<evidence type="ECO:0000256" key="6">
    <source>
        <dbReference type="ARBA" id="ARBA00012728"/>
    </source>
</evidence>
<feature type="domain" description="Alpha-D-phosphohexomutase C-terminal" evidence="16">
    <location>
        <begin position="521"/>
        <end position="554"/>
    </location>
</feature>
<dbReference type="GO" id="GO:0000287">
    <property type="term" value="F:magnesium ion binding"/>
    <property type="evidence" value="ECO:0007669"/>
    <property type="project" value="InterPro"/>
</dbReference>
<evidence type="ECO:0000259" key="16">
    <source>
        <dbReference type="Pfam" id="PF00408"/>
    </source>
</evidence>
<dbReference type="AlphaFoldDB" id="A0A4P6ZJ07"/>
<dbReference type="GO" id="GO:0004614">
    <property type="term" value="F:phosphoglucomutase activity"/>
    <property type="evidence" value="ECO:0007669"/>
    <property type="project" value="UniProtKB-EC"/>
</dbReference>
<dbReference type="Gene3D" id="3.40.120.10">
    <property type="entry name" value="Alpha-D-Glucose-1,6-Bisphosphate, subunit A, domain 3"/>
    <property type="match status" value="3"/>
</dbReference>
<gene>
    <name evidence="20" type="ORF">ELX58_00495</name>
</gene>
<dbReference type="InterPro" id="IPR036900">
    <property type="entry name" value="A-D-PHexomutase_C_sf"/>
</dbReference>
<dbReference type="EC" id="5.4.2.2" evidence="6"/>
<feature type="domain" description="Alpha-D-phosphohexomutase alpha/beta/alpha" evidence="18">
    <location>
        <begin position="226"/>
        <end position="316"/>
    </location>
</feature>
<evidence type="ECO:0000256" key="9">
    <source>
        <dbReference type="ARBA" id="ARBA00022723"/>
    </source>
</evidence>
<dbReference type="Proteomes" id="UP000294321">
    <property type="component" value="Chromosome"/>
</dbReference>
<keyword evidence="8" id="KW-0597">Phosphoprotein</keyword>
<evidence type="ECO:0000259" key="19">
    <source>
        <dbReference type="Pfam" id="PF02880"/>
    </source>
</evidence>
<keyword evidence="7" id="KW-0313">Glucose metabolism</keyword>
<evidence type="ECO:0000256" key="8">
    <source>
        <dbReference type="ARBA" id="ARBA00022553"/>
    </source>
</evidence>
<comment type="pathway">
    <text evidence="3">Glycolipid metabolism; diglucosyl-diacylglycerol biosynthesis.</text>
</comment>
<dbReference type="CDD" id="cd05799">
    <property type="entry name" value="PGM2"/>
    <property type="match status" value="1"/>
</dbReference>
<evidence type="ECO:0000256" key="10">
    <source>
        <dbReference type="ARBA" id="ARBA00022842"/>
    </source>
</evidence>
<dbReference type="OrthoDB" id="9806956at2"/>
<evidence type="ECO:0000256" key="5">
    <source>
        <dbReference type="ARBA" id="ARBA00010231"/>
    </source>
</evidence>
<evidence type="ECO:0000256" key="15">
    <source>
        <dbReference type="RuleBase" id="RU004326"/>
    </source>
</evidence>
<dbReference type="GO" id="GO:0006166">
    <property type="term" value="P:purine ribonucleoside salvage"/>
    <property type="evidence" value="ECO:0007669"/>
    <property type="project" value="TreeGrafter"/>
</dbReference>
<evidence type="ECO:0000256" key="1">
    <source>
        <dbReference type="ARBA" id="ARBA00000443"/>
    </source>
</evidence>
<dbReference type="Gene3D" id="3.30.310.50">
    <property type="entry name" value="Alpha-D-phosphohexomutase, C-terminal domain"/>
    <property type="match status" value="1"/>
</dbReference>
<evidence type="ECO:0000313" key="20">
    <source>
        <dbReference type="EMBL" id="QBP17691.1"/>
    </source>
</evidence>
<dbReference type="SUPFAM" id="SSF53738">
    <property type="entry name" value="Phosphoglucomutase, first 3 domains"/>
    <property type="match status" value="3"/>
</dbReference>
<evidence type="ECO:0000259" key="17">
    <source>
        <dbReference type="Pfam" id="PF02878"/>
    </source>
</evidence>
<evidence type="ECO:0000313" key="21">
    <source>
        <dbReference type="Proteomes" id="UP000294321"/>
    </source>
</evidence>
<dbReference type="PANTHER" id="PTHR45745">
    <property type="entry name" value="PHOSPHOMANNOMUTASE 45A"/>
    <property type="match status" value="1"/>
</dbReference>
<dbReference type="KEGG" id="lji:ELX58_00495"/>
<dbReference type="PANTHER" id="PTHR45745:SF1">
    <property type="entry name" value="PHOSPHOGLUCOMUTASE 2B-RELATED"/>
    <property type="match status" value="1"/>
</dbReference>
<dbReference type="InterPro" id="IPR016055">
    <property type="entry name" value="A-D-PHexomutase_a/b/a-I/II/III"/>
</dbReference>
<evidence type="ECO:0000256" key="2">
    <source>
        <dbReference type="ARBA" id="ARBA00001946"/>
    </source>
</evidence>
<evidence type="ECO:0000259" key="18">
    <source>
        <dbReference type="Pfam" id="PF02879"/>
    </source>
</evidence>
<name>A0A4P6ZJ07_9LACO</name>
<comment type="similarity">
    <text evidence="5 15">Belongs to the phosphohexose mutase family.</text>
</comment>
<evidence type="ECO:0000256" key="3">
    <source>
        <dbReference type="ARBA" id="ARBA00005164"/>
    </source>
</evidence>
<sequence length="579" mass="65027">MSIDVKKTYQSWCQQVNMPVYLKRELASMKDNPTKMKDAFGAQLNFGTAGMRGTMGAGLNRINIYTVRQATEGLANYMDTLSPKDKQRGVAISYDSRYHSREFAENTAMVLGAHNIPSYIFDDIHPVPECSFTVRHLHTFAGVMITASHNPKQYNGYKIYGPDGGQMPPKPSAMIVNRARKASDLFAIKTMPIPEMRQKHLMHIIGEDVDEAYLKAAKSVNINHDLLKKWGPKLKFVYTPLYGTGKVLARRALREAGFTNYVIVPQQAIADPEFPDTVHPNPQYPEAFRMAIQLGKKVNADVLIATDPDADRLGAAVRQPNGEYKLLTGNQIASILLNYILKAKKNAGTLPKNGRVVKSIVSTELATKIAESYGVEMKNVLTGFKYIGQQIKEYEQTGKHTFLFGFEESYGYLIKPFVRDKDAIQSTMLLAEVAAYYKSKGMTMYDGLQAIYKKYGYFKEFQDSKLFSGINAQKDMQNVMVKLRKDHLTSFNGQKVEKEQDFLSSTTTDANGKTSKINLPKSNVMKYWLADGTWLTVRPSGTEPRVRFYIGTVDKTNDGVMKRFASYKKAVAKLIKALA</sequence>
<dbReference type="GO" id="GO:0006006">
    <property type="term" value="P:glucose metabolic process"/>
    <property type="evidence" value="ECO:0007669"/>
    <property type="project" value="UniProtKB-KW"/>
</dbReference>
<accession>A0A4P6ZJ07</accession>
<reference evidence="21" key="1">
    <citation type="submission" date="2018-12" db="EMBL/GenBank/DDBJ databases">
        <title>A new species of lactobacillus.</title>
        <authorList>
            <person name="Jian Y."/>
            <person name="Xin L."/>
            <person name="Hong Z.J."/>
            <person name="Ming L.Z."/>
            <person name="Hong X.Z."/>
        </authorList>
    </citation>
    <scope>NUCLEOTIDE SEQUENCE [LARGE SCALE GENOMIC DNA]</scope>
    <source>
        <strain evidence="21">HSLZ-75</strain>
    </source>
</reference>
<dbReference type="InterPro" id="IPR005845">
    <property type="entry name" value="A-D-PHexomutase_a/b/a-II"/>
</dbReference>
<dbReference type="InterPro" id="IPR016066">
    <property type="entry name" value="A-D-PHexomutase_CS"/>
</dbReference>
<comment type="catalytic activity">
    <reaction evidence="1">
        <text>alpha-D-glucose 1-phosphate = alpha-D-glucose 6-phosphate</text>
        <dbReference type="Rhea" id="RHEA:23536"/>
        <dbReference type="ChEBI" id="CHEBI:58225"/>
        <dbReference type="ChEBI" id="CHEBI:58601"/>
        <dbReference type="EC" id="5.4.2.2"/>
    </reaction>
</comment>
<dbReference type="RefSeq" id="WP_133441236.1">
    <property type="nucleotide sequence ID" value="NZ_CP034726.1"/>
</dbReference>
<dbReference type="PRINTS" id="PR00509">
    <property type="entry name" value="PGMPMM"/>
</dbReference>
<dbReference type="InterPro" id="IPR005844">
    <property type="entry name" value="A-D-PHexomutase_a/b/a-I"/>
</dbReference>
<dbReference type="EMBL" id="CP034726">
    <property type="protein sequence ID" value="QBP17691.1"/>
    <property type="molecule type" value="Genomic_DNA"/>
</dbReference>
<keyword evidence="11" id="KW-0413">Isomerase</keyword>
<dbReference type="PROSITE" id="PS00710">
    <property type="entry name" value="PGM_PMM"/>
    <property type="match status" value="1"/>
</dbReference>
<proteinExistence type="inferred from homology"/>
<dbReference type="Pfam" id="PF02880">
    <property type="entry name" value="PGM_PMM_III"/>
    <property type="match status" value="1"/>
</dbReference>
<keyword evidence="9 15" id="KW-0479">Metal-binding</keyword>
<evidence type="ECO:0000256" key="7">
    <source>
        <dbReference type="ARBA" id="ARBA00022526"/>
    </source>
</evidence>
<keyword evidence="10 15" id="KW-0460">Magnesium</keyword>
<protein>
    <recommendedName>
        <fullName evidence="12">Phosphoglucomutase</fullName>
        <ecNumber evidence="6">5.4.2.2</ecNumber>
    </recommendedName>
    <alternativeName>
        <fullName evidence="14">Alpha-phosphoglucomutase</fullName>
    </alternativeName>
    <alternativeName>
        <fullName evidence="13">Glucose phosphomutase</fullName>
    </alternativeName>
</protein>
<dbReference type="InterPro" id="IPR005841">
    <property type="entry name" value="Alpha-D-phosphohexomutase_SF"/>
</dbReference>
<evidence type="ECO:0000256" key="13">
    <source>
        <dbReference type="ARBA" id="ARBA00041398"/>
    </source>
</evidence>
<dbReference type="Pfam" id="PF00408">
    <property type="entry name" value="PGM_PMM_IV"/>
    <property type="match status" value="1"/>
</dbReference>
<comment type="pathway">
    <text evidence="4">Lipid metabolism.</text>
</comment>
<comment type="cofactor">
    <cofactor evidence="2">
        <name>Mg(2+)</name>
        <dbReference type="ChEBI" id="CHEBI:18420"/>
    </cofactor>
</comment>
<organism evidence="20 21">
    <name type="scientific">Acetilactobacillus jinshanensis</name>
    <dbReference type="NCBI Taxonomy" id="1720083"/>
    <lineage>
        <taxon>Bacteria</taxon>
        <taxon>Bacillati</taxon>
        <taxon>Bacillota</taxon>
        <taxon>Bacilli</taxon>
        <taxon>Lactobacillales</taxon>
        <taxon>Lactobacillaceae</taxon>
        <taxon>Acetilactobacillus</taxon>
    </lineage>
</organism>
<dbReference type="Pfam" id="PF02879">
    <property type="entry name" value="PGM_PMM_II"/>
    <property type="match status" value="1"/>
</dbReference>
<feature type="domain" description="Alpha-D-phosphohexomutase alpha/beta/alpha" evidence="17">
    <location>
        <begin position="45"/>
        <end position="182"/>
    </location>
</feature>
<dbReference type="InterPro" id="IPR005843">
    <property type="entry name" value="A-D-PHexomutase_C"/>
</dbReference>
<keyword evidence="7" id="KW-0119">Carbohydrate metabolism</keyword>
<dbReference type="SUPFAM" id="SSF55957">
    <property type="entry name" value="Phosphoglucomutase, C-terminal domain"/>
    <property type="match status" value="1"/>
</dbReference>
<feature type="domain" description="Alpha-D-phosphohexomutase alpha/beta/alpha" evidence="19">
    <location>
        <begin position="329"/>
        <end position="455"/>
    </location>
</feature>
<evidence type="ECO:0000256" key="4">
    <source>
        <dbReference type="ARBA" id="ARBA00005189"/>
    </source>
</evidence>
<dbReference type="GO" id="GO:0008973">
    <property type="term" value="F:phosphopentomutase activity"/>
    <property type="evidence" value="ECO:0007669"/>
    <property type="project" value="TreeGrafter"/>
</dbReference>
<keyword evidence="21" id="KW-1185">Reference proteome</keyword>
<dbReference type="InterPro" id="IPR005846">
    <property type="entry name" value="A-D-PHexomutase_a/b/a-III"/>
</dbReference>
<dbReference type="Pfam" id="PF02878">
    <property type="entry name" value="PGM_PMM_I"/>
    <property type="match status" value="1"/>
</dbReference>
<evidence type="ECO:0000256" key="12">
    <source>
        <dbReference type="ARBA" id="ARBA00039995"/>
    </source>
</evidence>